<organism evidence="7 8">
    <name type="scientific">Phytophthora boehmeriae</name>
    <dbReference type="NCBI Taxonomy" id="109152"/>
    <lineage>
        <taxon>Eukaryota</taxon>
        <taxon>Sar</taxon>
        <taxon>Stramenopiles</taxon>
        <taxon>Oomycota</taxon>
        <taxon>Peronosporomycetes</taxon>
        <taxon>Peronosporales</taxon>
        <taxon>Peronosporaceae</taxon>
        <taxon>Phytophthora</taxon>
    </lineage>
</organism>
<feature type="signal peptide" evidence="5">
    <location>
        <begin position="1"/>
        <end position="22"/>
    </location>
</feature>
<feature type="chain" id="PRO_5035969087" description="RxLR effector protein" evidence="5">
    <location>
        <begin position="23"/>
        <end position="112"/>
    </location>
</feature>
<dbReference type="EMBL" id="JAGDFL010000266">
    <property type="protein sequence ID" value="KAG7394535.1"/>
    <property type="molecule type" value="Genomic_DNA"/>
</dbReference>
<comment type="caution">
    <text evidence="7">The sequence shown here is derived from an EMBL/GenBank/DDBJ whole genome shotgun (WGS) entry which is preliminary data.</text>
</comment>
<dbReference type="Pfam" id="PF16810">
    <property type="entry name" value="RXLR"/>
    <property type="match status" value="1"/>
</dbReference>
<comment type="similarity">
    <text evidence="2 5">Belongs to the RxLR effector family.</text>
</comment>
<comment type="domain">
    <text evidence="5">The RxLR-dEER motif acts to carry the protein into the host cell cytoplasm through binding to cell surface phosphatidylinositol-3-phosphate.</text>
</comment>
<gene>
    <name evidence="7" type="ORF">PHYBOEH_005027</name>
</gene>
<protein>
    <recommendedName>
        <fullName evidence="5">RxLR effector protein</fullName>
    </recommendedName>
</protein>
<comment type="function">
    <text evidence="5">Effector that suppresses plant defense responses during pathogen infection.</text>
</comment>
<evidence type="ECO:0000256" key="3">
    <source>
        <dbReference type="ARBA" id="ARBA00022525"/>
    </source>
</evidence>
<dbReference type="AlphaFoldDB" id="A0A8T1WME7"/>
<keyword evidence="8" id="KW-1185">Reference proteome</keyword>
<evidence type="ECO:0000256" key="2">
    <source>
        <dbReference type="ARBA" id="ARBA00010400"/>
    </source>
</evidence>
<evidence type="ECO:0000256" key="4">
    <source>
        <dbReference type="ARBA" id="ARBA00022729"/>
    </source>
</evidence>
<evidence type="ECO:0000256" key="1">
    <source>
        <dbReference type="ARBA" id="ARBA00004613"/>
    </source>
</evidence>
<feature type="region of interest" description="Disordered" evidence="6">
    <location>
        <begin position="60"/>
        <end position="86"/>
    </location>
</feature>
<evidence type="ECO:0000313" key="7">
    <source>
        <dbReference type="EMBL" id="KAG7394535.1"/>
    </source>
</evidence>
<feature type="compositionally biased region" description="Acidic residues" evidence="6">
    <location>
        <begin position="66"/>
        <end position="83"/>
    </location>
</feature>
<evidence type="ECO:0000313" key="8">
    <source>
        <dbReference type="Proteomes" id="UP000693981"/>
    </source>
</evidence>
<sequence>MRLRYFLIVATVTFFASADAVAAKTNSIQTTASMATLTDVASPVRSLADAEANEGKNERFLRRFNDDEEEDVNKVDEDEDAEDERMNLAGLKSGLKKLRALKNYKNRERRKS</sequence>
<dbReference type="GO" id="GO:0005576">
    <property type="term" value="C:extracellular region"/>
    <property type="evidence" value="ECO:0007669"/>
    <property type="project" value="UniProtKB-SubCell"/>
</dbReference>
<proteinExistence type="inferred from homology"/>
<evidence type="ECO:0000256" key="5">
    <source>
        <dbReference type="RuleBase" id="RU367124"/>
    </source>
</evidence>
<comment type="subcellular location">
    <subcellularLocation>
        <location evidence="1 5">Secreted</location>
    </subcellularLocation>
</comment>
<accession>A0A8T1WME7</accession>
<dbReference type="Proteomes" id="UP000693981">
    <property type="component" value="Unassembled WGS sequence"/>
</dbReference>
<dbReference type="InterPro" id="IPR031825">
    <property type="entry name" value="RXLR"/>
</dbReference>
<keyword evidence="4 5" id="KW-0732">Signal</keyword>
<reference evidence="7" key="1">
    <citation type="submission" date="2021-02" db="EMBL/GenBank/DDBJ databases">
        <authorList>
            <person name="Palmer J.M."/>
        </authorList>
    </citation>
    <scope>NUCLEOTIDE SEQUENCE</scope>
    <source>
        <strain evidence="7">SCRP23</strain>
    </source>
</reference>
<name>A0A8T1WME7_9STRA</name>
<evidence type="ECO:0000256" key="6">
    <source>
        <dbReference type="SAM" id="MobiDB-lite"/>
    </source>
</evidence>
<keyword evidence="3 5" id="KW-0964">Secreted</keyword>